<accession>A0ACA9NGK3</accession>
<comment type="caution">
    <text evidence="1">The sequence shown here is derived from an EMBL/GenBank/DDBJ whole genome shotgun (WGS) entry which is preliminary data.</text>
</comment>
<feature type="non-terminal residue" evidence="1">
    <location>
        <position position="129"/>
    </location>
</feature>
<organism evidence="1 2">
    <name type="scientific">Scutellospora calospora</name>
    <dbReference type="NCBI Taxonomy" id="85575"/>
    <lineage>
        <taxon>Eukaryota</taxon>
        <taxon>Fungi</taxon>
        <taxon>Fungi incertae sedis</taxon>
        <taxon>Mucoromycota</taxon>
        <taxon>Glomeromycotina</taxon>
        <taxon>Glomeromycetes</taxon>
        <taxon>Diversisporales</taxon>
        <taxon>Gigasporaceae</taxon>
        <taxon>Scutellospora</taxon>
    </lineage>
</organism>
<evidence type="ECO:0000313" key="1">
    <source>
        <dbReference type="EMBL" id="CAG8654209.1"/>
    </source>
</evidence>
<protein>
    <submittedName>
        <fullName evidence="1">7296_t:CDS:1</fullName>
    </submittedName>
</protein>
<gene>
    <name evidence="1" type="ORF">SCALOS_LOCUS8774</name>
</gene>
<evidence type="ECO:0000313" key="2">
    <source>
        <dbReference type="Proteomes" id="UP000789860"/>
    </source>
</evidence>
<dbReference type="EMBL" id="CAJVPM010024555">
    <property type="protein sequence ID" value="CAG8654209.1"/>
    <property type="molecule type" value="Genomic_DNA"/>
</dbReference>
<sequence length="129" mass="14626">MVATRKQDYGVGQNGSKHNDGNKDEIREHEAGGSNFELPSTQKINKSITPNTSRRRRANRKSQEKKPVTNNIKTPVQIPDDQPAIVIPSYTQKTRERPLEDQPIENFNPQTIETTERPPIIDNIAINNI</sequence>
<keyword evidence="2" id="KW-1185">Reference proteome</keyword>
<dbReference type="Proteomes" id="UP000789860">
    <property type="component" value="Unassembled WGS sequence"/>
</dbReference>
<proteinExistence type="predicted"/>
<feature type="non-terminal residue" evidence="1">
    <location>
        <position position="1"/>
    </location>
</feature>
<name>A0ACA9NGK3_9GLOM</name>
<reference evidence="1" key="1">
    <citation type="submission" date="2021-06" db="EMBL/GenBank/DDBJ databases">
        <authorList>
            <person name="Kallberg Y."/>
            <person name="Tangrot J."/>
            <person name="Rosling A."/>
        </authorList>
    </citation>
    <scope>NUCLEOTIDE SEQUENCE</scope>
    <source>
        <strain evidence="1">AU212A</strain>
    </source>
</reference>